<feature type="domain" description="Tyr recombinase" evidence="6">
    <location>
        <begin position="218"/>
        <end position="393"/>
    </location>
</feature>
<dbReference type="Gene3D" id="1.10.443.10">
    <property type="entry name" value="Intergrase catalytic core"/>
    <property type="match status" value="1"/>
</dbReference>
<dbReference type="Pfam" id="PF17293">
    <property type="entry name" value="Arm-DNA-bind_5"/>
    <property type="match status" value="1"/>
</dbReference>
<dbReference type="PATRIC" id="fig|1339314.3.peg.4410"/>
<evidence type="ECO:0000256" key="4">
    <source>
        <dbReference type="ARBA" id="ARBA00023172"/>
    </source>
</evidence>
<comment type="similarity">
    <text evidence="1">Belongs to the 'phage' integrase family.</text>
</comment>
<evidence type="ECO:0000256" key="1">
    <source>
        <dbReference type="ARBA" id="ARBA00008857"/>
    </source>
</evidence>
<dbReference type="PROSITE" id="PS51898">
    <property type="entry name" value="TYR_RECOMBINASE"/>
    <property type="match status" value="1"/>
</dbReference>
<dbReference type="Pfam" id="PF00589">
    <property type="entry name" value="Phage_integrase"/>
    <property type="match status" value="1"/>
</dbReference>
<dbReference type="Gene3D" id="1.10.150.130">
    <property type="match status" value="1"/>
</dbReference>
<evidence type="ECO:0000259" key="6">
    <source>
        <dbReference type="PROSITE" id="PS51898"/>
    </source>
</evidence>
<dbReference type="InterPro" id="IPR010998">
    <property type="entry name" value="Integrase_recombinase_N"/>
</dbReference>
<dbReference type="GO" id="GO:0015074">
    <property type="term" value="P:DNA integration"/>
    <property type="evidence" value="ECO:0007669"/>
    <property type="project" value="UniProtKB-KW"/>
</dbReference>
<organism evidence="8 9">
    <name type="scientific">Bacteroides fragilis str. 3976T8</name>
    <dbReference type="NCBI Taxonomy" id="1339314"/>
    <lineage>
        <taxon>Bacteria</taxon>
        <taxon>Pseudomonadati</taxon>
        <taxon>Bacteroidota</taxon>
        <taxon>Bacteroidia</taxon>
        <taxon>Bacteroidales</taxon>
        <taxon>Bacteroidaceae</taxon>
        <taxon>Bacteroides</taxon>
    </lineage>
</organism>
<sequence length="407" mass="45946">MDQANVKVSFYLKKSEADADGMCPVMARLNIGKYSEAAFSVKLRVPQSMWSSGRASGKSVKAKEINNRLDEIRAMALGVYTELSAVRDGVTAGDVKSLLLGMAGEQTTLLSYFRTFIENFAKRVGVNRTESSLKNYRNAYNHVERFLREKYSLSDIPFSALTLSFIKDYDSHLRTDCRLAPGTIINLTVQLKIIVGEAVADGIITTYPFAGYEPVRPKQKRRYLISGELQRLMTTPLHRPNLYLTRDLFLFSCYTGIPYSDMRCLSKEHLSLAEDGTWWIRSSRRKAGVGFEPPLLALPLRILEKYRDTAPDGRLLPMYSNSTMNLYLKRIARLCNIDCPLVFHTGRHTYATEITLGHGVPLETVSKMLGHSQIETTQIYAKVTDDKINADTQALNQRIAERFSVVI</sequence>
<evidence type="ECO:0000256" key="2">
    <source>
        <dbReference type="ARBA" id="ARBA00022908"/>
    </source>
</evidence>
<dbReference type="EMBL" id="JGDS01000067">
    <property type="protein sequence ID" value="EXZ71425.1"/>
    <property type="molecule type" value="Genomic_DNA"/>
</dbReference>
<evidence type="ECO:0000313" key="8">
    <source>
        <dbReference type="EMBL" id="EXZ71425.1"/>
    </source>
</evidence>
<keyword evidence="3 5" id="KW-0238">DNA-binding</keyword>
<dbReference type="Proteomes" id="UP000020938">
    <property type="component" value="Unassembled WGS sequence"/>
</dbReference>
<dbReference type="SUPFAM" id="SSF56349">
    <property type="entry name" value="DNA breaking-rejoining enzymes"/>
    <property type="match status" value="1"/>
</dbReference>
<dbReference type="AlphaFoldDB" id="A0A016AIZ8"/>
<evidence type="ECO:0000313" key="9">
    <source>
        <dbReference type="Proteomes" id="UP000020938"/>
    </source>
</evidence>
<dbReference type="PROSITE" id="PS51900">
    <property type="entry name" value="CB"/>
    <property type="match status" value="1"/>
</dbReference>
<feature type="domain" description="Core-binding (CB)" evidence="7">
    <location>
        <begin position="111"/>
        <end position="199"/>
    </location>
</feature>
<comment type="caution">
    <text evidence="8">The sequence shown here is derived from an EMBL/GenBank/DDBJ whole genome shotgun (WGS) entry which is preliminary data.</text>
</comment>
<name>A0A016AIZ8_BACFG</name>
<dbReference type="PANTHER" id="PTHR30349:SF64">
    <property type="entry name" value="PROPHAGE INTEGRASE INTD-RELATED"/>
    <property type="match status" value="1"/>
</dbReference>
<evidence type="ECO:0000256" key="5">
    <source>
        <dbReference type="PROSITE-ProRule" id="PRU01248"/>
    </source>
</evidence>
<dbReference type="CDD" id="cd01185">
    <property type="entry name" value="INTN1_C_like"/>
    <property type="match status" value="1"/>
</dbReference>
<keyword evidence="4" id="KW-0233">DNA recombination</keyword>
<dbReference type="InterPro" id="IPR050090">
    <property type="entry name" value="Tyrosine_recombinase_XerCD"/>
</dbReference>
<dbReference type="InterPro" id="IPR013762">
    <property type="entry name" value="Integrase-like_cat_sf"/>
</dbReference>
<dbReference type="Pfam" id="PF13102">
    <property type="entry name" value="Phage_int_SAM_5"/>
    <property type="match status" value="1"/>
</dbReference>
<dbReference type="InterPro" id="IPR002104">
    <property type="entry name" value="Integrase_catalytic"/>
</dbReference>
<evidence type="ECO:0000256" key="3">
    <source>
        <dbReference type="ARBA" id="ARBA00023125"/>
    </source>
</evidence>
<dbReference type="GO" id="GO:0006310">
    <property type="term" value="P:DNA recombination"/>
    <property type="evidence" value="ECO:0007669"/>
    <property type="project" value="UniProtKB-KW"/>
</dbReference>
<reference evidence="8 9" key="1">
    <citation type="submission" date="2014-02" db="EMBL/GenBank/DDBJ databases">
        <authorList>
            <person name="Sears C."/>
            <person name="Carroll K."/>
            <person name="Sack B.R."/>
            <person name="Qadri F."/>
            <person name="Myers L.L."/>
            <person name="Chung G.-T."/>
            <person name="Escheverria P."/>
            <person name="Fraser C.M."/>
            <person name="Sadzewicz L."/>
            <person name="Shefchek K.A."/>
            <person name="Tallon L."/>
            <person name="Das S.P."/>
            <person name="Daugherty S."/>
            <person name="Mongodin E.F."/>
        </authorList>
    </citation>
    <scope>NUCLEOTIDE SEQUENCE [LARGE SCALE GENOMIC DNA]</scope>
    <source>
        <strain evidence="8 9">3976T8</strain>
    </source>
</reference>
<dbReference type="InterPro" id="IPR035386">
    <property type="entry name" value="Arm-DNA-bind_5"/>
</dbReference>
<dbReference type="InterPro" id="IPR011010">
    <property type="entry name" value="DNA_brk_join_enz"/>
</dbReference>
<evidence type="ECO:0000259" key="7">
    <source>
        <dbReference type="PROSITE" id="PS51900"/>
    </source>
</evidence>
<dbReference type="InterPro" id="IPR044068">
    <property type="entry name" value="CB"/>
</dbReference>
<dbReference type="PANTHER" id="PTHR30349">
    <property type="entry name" value="PHAGE INTEGRASE-RELATED"/>
    <property type="match status" value="1"/>
</dbReference>
<dbReference type="RefSeq" id="WP_032599045.1">
    <property type="nucleotide sequence ID" value="NZ_JGDS01000067.1"/>
</dbReference>
<accession>A0A016AIZ8</accession>
<proteinExistence type="inferred from homology"/>
<protein>
    <submittedName>
        <fullName evidence="8">Phage integrase family protein</fullName>
    </submittedName>
</protein>
<dbReference type="InterPro" id="IPR025269">
    <property type="entry name" value="SAM-like_dom"/>
</dbReference>
<keyword evidence="2" id="KW-0229">DNA integration</keyword>
<gene>
    <name evidence="8" type="ORF">M123_4273</name>
</gene>
<dbReference type="GO" id="GO:0003677">
    <property type="term" value="F:DNA binding"/>
    <property type="evidence" value="ECO:0007669"/>
    <property type="project" value="UniProtKB-UniRule"/>
</dbReference>